<proteinExistence type="predicted"/>
<evidence type="ECO:0000313" key="3">
    <source>
        <dbReference type="Proteomes" id="UP001595956"/>
    </source>
</evidence>
<name>A0ABW0N7B1_9ACTN</name>
<feature type="transmembrane region" description="Helical" evidence="1">
    <location>
        <begin position="56"/>
        <end position="80"/>
    </location>
</feature>
<evidence type="ECO:0000313" key="2">
    <source>
        <dbReference type="EMBL" id="MFC5495835.1"/>
    </source>
</evidence>
<dbReference type="RefSeq" id="WP_345182601.1">
    <property type="nucleotide sequence ID" value="NZ_BAABFQ010000010.1"/>
</dbReference>
<keyword evidence="1" id="KW-0812">Transmembrane</keyword>
<organism evidence="2 3">
    <name type="scientific">Nocardioides caricicola</name>
    <dbReference type="NCBI Taxonomy" id="634770"/>
    <lineage>
        <taxon>Bacteria</taxon>
        <taxon>Bacillati</taxon>
        <taxon>Actinomycetota</taxon>
        <taxon>Actinomycetes</taxon>
        <taxon>Propionibacteriales</taxon>
        <taxon>Nocardioidaceae</taxon>
        <taxon>Nocardioides</taxon>
    </lineage>
</organism>
<dbReference type="Pfam" id="PF14325">
    <property type="entry name" value="DUF4383"/>
    <property type="match status" value="1"/>
</dbReference>
<dbReference type="Proteomes" id="UP001595956">
    <property type="component" value="Unassembled WGS sequence"/>
</dbReference>
<comment type="caution">
    <text evidence="2">The sequence shown here is derived from an EMBL/GenBank/DDBJ whole genome shotgun (WGS) entry which is preliminary data.</text>
</comment>
<feature type="transmembrane region" description="Helical" evidence="1">
    <location>
        <begin position="125"/>
        <end position="142"/>
    </location>
</feature>
<keyword evidence="1" id="KW-0472">Membrane</keyword>
<protein>
    <submittedName>
        <fullName evidence="2">DUF4383 domain-containing protein</fullName>
    </submittedName>
</protein>
<feature type="transmembrane region" description="Helical" evidence="1">
    <location>
        <begin position="12"/>
        <end position="36"/>
    </location>
</feature>
<reference evidence="3" key="1">
    <citation type="journal article" date="2019" name="Int. J. Syst. Evol. Microbiol.">
        <title>The Global Catalogue of Microorganisms (GCM) 10K type strain sequencing project: providing services to taxonomists for standard genome sequencing and annotation.</title>
        <authorList>
            <consortium name="The Broad Institute Genomics Platform"/>
            <consortium name="The Broad Institute Genome Sequencing Center for Infectious Disease"/>
            <person name="Wu L."/>
            <person name="Ma J."/>
        </authorList>
    </citation>
    <scope>NUCLEOTIDE SEQUENCE [LARGE SCALE GENOMIC DNA]</scope>
    <source>
        <strain evidence="3">KACC 13778</strain>
    </source>
</reference>
<sequence>MHPSDTDRTAPPTWLPTAALVVGATFLLVGVLGFIPGITTNYDDLTFAGHYSEAKLLGIFEVSVLHNIVHLLFGVVGLIAARAARTAGQYLLIGGLVYAVLWVYGMVIDKDSSANFVPLNSADNWLHFVLAVVMITLGAIGLRRLRDR</sequence>
<accession>A0ABW0N7B1</accession>
<keyword evidence="1" id="KW-1133">Transmembrane helix</keyword>
<feature type="transmembrane region" description="Helical" evidence="1">
    <location>
        <begin position="87"/>
        <end position="105"/>
    </location>
</feature>
<evidence type="ECO:0000256" key="1">
    <source>
        <dbReference type="SAM" id="Phobius"/>
    </source>
</evidence>
<keyword evidence="3" id="KW-1185">Reference proteome</keyword>
<dbReference type="EMBL" id="JBHSMD010000011">
    <property type="protein sequence ID" value="MFC5495835.1"/>
    <property type="molecule type" value="Genomic_DNA"/>
</dbReference>
<gene>
    <name evidence="2" type="ORF">ACFPKY_22210</name>
</gene>